<feature type="compositionally biased region" description="Low complexity" evidence="1">
    <location>
        <begin position="51"/>
        <end position="66"/>
    </location>
</feature>
<dbReference type="EMBL" id="JAUTDP010000002">
    <property type="protein sequence ID" value="KAK3402298.1"/>
    <property type="molecule type" value="Genomic_DNA"/>
</dbReference>
<evidence type="ECO:0000256" key="1">
    <source>
        <dbReference type="SAM" id="MobiDB-lite"/>
    </source>
</evidence>
<protein>
    <submittedName>
        <fullName evidence="2">Uncharacterized protein</fullName>
    </submittedName>
</protein>
<accession>A0AAE0PLM5</accession>
<keyword evidence="3" id="KW-1185">Reference proteome</keyword>
<dbReference type="Proteomes" id="UP001281003">
    <property type="component" value="Unassembled WGS sequence"/>
</dbReference>
<comment type="caution">
    <text evidence="2">The sequence shown here is derived from an EMBL/GenBank/DDBJ whole genome shotgun (WGS) entry which is preliminary data.</text>
</comment>
<reference evidence="2" key="2">
    <citation type="submission" date="2023-07" db="EMBL/GenBank/DDBJ databases">
        <authorList>
            <consortium name="Lawrence Berkeley National Laboratory"/>
            <person name="Haridas S."/>
            <person name="Hensen N."/>
            <person name="Bonometti L."/>
            <person name="Westerberg I."/>
            <person name="Brannstrom I.O."/>
            <person name="Guillou S."/>
            <person name="Cros-Aarteil S."/>
            <person name="Calhoun S."/>
            <person name="Kuo A."/>
            <person name="Mondo S."/>
            <person name="Pangilinan J."/>
            <person name="Riley R."/>
            <person name="LaButti K."/>
            <person name="Andreopoulos B."/>
            <person name="Lipzen A."/>
            <person name="Chen C."/>
            <person name="Yanf M."/>
            <person name="Daum C."/>
            <person name="Ng V."/>
            <person name="Clum A."/>
            <person name="Steindorff A."/>
            <person name="Ohm R."/>
            <person name="Martin F."/>
            <person name="Silar P."/>
            <person name="Natvig D."/>
            <person name="Lalanne C."/>
            <person name="Gautier V."/>
            <person name="Ament-velasquez S.L."/>
            <person name="Kruys A."/>
            <person name="Hutchinson M.I."/>
            <person name="Powell A.J."/>
            <person name="Barry K."/>
            <person name="Miller A.N."/>
            <person name="Grigoriev I.V."/>
            <person name="Debuchy R."/>
            <person name="Gladieux P."/>
            <person name="Thoren M.H."/>
            <person name="Johannesson H."/>
        </authorList>
    </citation>
    <scope>NUCLEOTIDE SEQUENCE</scope>
    <source>
        <strain evidence="2">FGSC 1904</strain>
    </source>
</reference>
<reference evidence="2" key="1">
    <citation type="journal article" date="2023" name="Mol. Phylogenet. Evol.">
        <title>Genome-scale phylogeny and comparative genomics of the fungal order Sordariales.</title>
        <authorList>
            <person name="Hensen N."/>
            <person name="Bonometti L."/>
            <person name="Westerberg I."/>
            <person name="Brannstrom I.O."/>
            <person name="Guillou S."/>
            <person name="Cros-Aarteil S."/>
            <person name="Calhoun S."/>
            <person name="Haridas S."/>
            <person name="Kuo A."/>
            <person name="Mondo S."/>
            <person name="Pangilinan J."/>
            <person name="Riley R."/>
            <person name="LaButti K."/>
            <person name="Andreopoulos B."/>
            <person name="Lipzen A."/>
            <person name="Chen C."/>
            <person name="Yan M."/>
            <person name="Daum C."/>
            <person name="Ng V."/>
            <person name="Clum A."/>
            <person name="Steindorff A."/>
            <person name="Ohm R.A."/>
            <person name="Martin F."/>
            <person name="Silar P."/>
            <person name="Natvig D.O."/>
            <person name="Lalanne C."/>
            <person name="Gautier V."/>
            <person name="Ament-Velasquez S.L."/>
            <person name="Kruys A."/>
            <person name="Hutchinson M.I."/>
            <person name="Powell A.J."/>
            <person name="Barry K."/>
            <person name="Miller A.N."/>
            <person name="Grigoriev I.V."/>
            <person name="Debuchy R."/>
            <person name="Gladieux P."/>
            <person name="Hiltunen Thoren M."/>
            <person name="Johannesson H."/>
        </authorList>
    </citation>
    <scope>NUCLEOTIDE SEQUENCE</scope>
    <source>
        <strain evidence="2">FGSC 1904</strain>
    </source>
</reference>
<evidence type="ECO:0000313" key="2">
    <source>
        <dbReference type="EMBL" id="KAK3402298.1"/>
    </source>
</evidence>
<gene>
    <name evidence="2" type="ORF">B0T20DRAFT_404019</name>
</gene>
<dbReference type="AlphaFoldDB" id="A0AAE0PLM5"/>
<proteinExistence type="predicted"/>
<sequence length="101" mass="11327">MSSSTKHPKIEAETEQALRKRAIEWMETKYRDQPSGSFVEPPPFYQCKTGSTKSATASSASDAAPAPERPCVWIKDWVTGKVRPTKWTDEVVAGQVNCRWP</sequence>
<name>A0AAE0PLM5_SORBR</name>
<organism evidence="2 3">
    <name type="scientific">Sordaria brevicollis</name>
    <dbReference type="NCBI Taxonomy" id="83679"/>
    <lineage>
        <taxon>Eukaryota</taxon>
        <taxon>Fungi</taxon>
        <taxon>Dikarya</taxon>
        <taxon>Ascomycota</taxon>
        <taxon>Pezizomycotina</taxon>
        <taxon>Sordariomycetes</taxon>
        <taxon>Sordariomycetidae</taxon>
        <taxon>Sordariales</taxon>
        <taxon>Sordariaceae</taxon>
        <taxon>Sordaria</taxon>
    </lineage>
</organism>
<evidence type="ECO:0000313" key="3">
    <source>
        <dbReference type="Proteomes" id="UP001281003"/>
    </source>
</evidence>
<feature type="region of interest" description="Disordered" evidence="1">
    <location>
        <begin position="31"/>
        <end position="67"/>
    </location>
</feature>